<dbReference type="AlphaFoldDB" id="A0A0G0ZZW9"/>
<comment type="similarity">
    <text evidence="2">Belongs to the class-V pyridoxal-phosphate-dependent aminotransferase family. Csd subfamily.</text>
</comment>
<dbReference type="PROSITE" id="PS00595">
    <property type="entry name" value="AA_TRANSFER_CLASS_5"/>
    <property type="match status" value="1"/>
</dbReference>
<dbReference type="SUPFAM" id="SSF53383">
    <property type="entry name" value="PLP-dependent transferases"/>
    <property type="match status" value="1"/>
</dbReference>
<dbReference type="EMBL" id="LCDO01000039">
    <property type="protein sequence ID" value="KKS54184.1"/>
    <property type="molecule type" value="Genomic_DNA"/>
</dbReference>
<feature type="domain" description="Aminotransferase class V" evidence="6">
    <location>
        <begin position="24"/>
        <end position="415"/>
    </location>
</feature>
<comment type="catalytic activity">
    <reaction evidence="4">
        <text>(sulfur carrier)-H + L-cysteine = (sulfur carrier)-SH + L-alanine</text>
        <dbReference type="Rhea" id="RHEA:43892"/>
        <dbReference type="Rhea" id="RHEA-COMP:14737"/>
        <dbReference type="Rhea" id="RHEA-COMP:14739"/>
        <dbReference type="ChEBI" id="CHEBI:29917"/>
        <dbReference type="ChEBI" id="CHEBI:35235"/>
        <dbReference type="ChEBI" id="CHEBI:57972"/>
        <dbReference type="ChEBI" id="CHEBI:64428"/>
        <dbReference type="EC" id="2.8.1.7"/>
    </reaction>
</comment>
<sequence>MTLPKVIGTNHTVTLTTGKKARVILLNNAATTPPFEKTLKEVNHFLQTYGALHRGAGPHANITYLKIQDALNSIRKFLNLPESHALLFTQNTSSAINLFARLLRLKKSDVLITSAIEHTSNNLPWHYNTEAQVVEVIAHEDGSIDYDDLEKKAAKHGKNLKLITMTGASNQTGYIPDIQKLSKIAHKYNALLFIDAAQLAPHRKIDMKQNGVDALAFSAHKVYAPFGIGVLALPKSMLDTIPPDPGGGSIDMISEKDILWAPPQERHQTGTWNVTGIIALAASCQAIIDASWEAVTRHERELVKYMAEHLPKVPKIIMYIPVEKYLTESRIGTFPFNITGIHHAQLASILEHEYGIETRAGTICNHRLVRRWFNISDAEQKKIEQKIANGDRLASYGIVRASLAIHNTKKDIDMLLSALTEIAKNGSKFQYKPVPHEETFVPITKTK</sequence>
<evidence type="ECO:0000259" key="6">
    <source>
        <dbReference type="Pfam" id="PF00266"/>
    </source>
</evidence>
<organism evidence="7 8">
    <name type="scientific">Candidatus Magasanikbacteria bacterium GW2011_GWA2_42_32</name>
    <dbReference type="NCBI Taxonomy" id="1619039"/>
    <lineage>
        <taxon>Bacteria</taxon>
        <taxon>Candidatus Magasanikiibacteriota</taxon>
    </lineage>
</organism>
<comment type="caution">
    <text evidence="7">The sequence shown here is derived from an EMBL/GenBank/DDBJ whole genome shotgun (WGS) entry which is preliminary data.</text>
</comment>
<proteinExistence type="inferred from homology"/>
<gene>
    <name evidence="7" type="ORF">UV20_C0039G0008</name>
</gene>
<evidence type="ECO:0000256" key="1">
    <source>
        <dbReference type="ARBA" id="ARBA00001933"/>
    </source>
</evidence>
<dbReference type="Pfam" id="PF00266">
    <property type="entry name" value="Aminotran_5"/>
    <property type="match status" value="1"/>
</dbReference>
<dbReference type="PANTHER" id="PTHR43586">
    <property type="entry name" value="CYSTEINE DESULFURASE"/>
    <property type="match status" value="1"/>
</dbReference>
<dbReference type="Proteomes" id="UP000034837">
    <property type="component" value="Unassembled WGS sequence"/>
</dbReference>
<reference evidence="7 8" key="1">
    <citation type="journal article" date="2015" name="Nature">
        <title>rRNA introns, odd ribosomes, and small enigmatic genomes across a large radiation of phyla.</title>
        <authorList>
            <person name="Brown C.T."/>
            <person name="Hug L.A."/>
            <person name="Thomas B.C."/>
            <person name="Sharon I."/>
            <person name="Castelle C.J."/>
            <person name="Singh A."/>
            <person name="Wilkins M.J."/>
            <person name="Williams K.H."/>
            <person name="Banfield J.F."/>
        </authorList>
    </citation>
    <scope>NUCLEOTIDE SEQUENCE [LARGE SCALE GENOMIC DNA]</scope>
</reference>
<keyword evidence="3" id="KW-0663">Pyridoxal phosphate</keyword>
<dbReference type="InterPro" id="IPR015421">
    <property type="entry name" value="PyrdxlP-dep_Trfase_major"/>
</dbReference>
<accession>A0A0G0ZZW9</accession>
<name>A0A0G0ZZW9_9BACT</name>
<dbReference type="Gene3D" id="3.90.1150.10">
    <property type="entry name" value="Aspartate Aminotransferase, domain 1"/>
    <property type="match status" value="1"/>
</dbReference>
<evidence type="ECO:0000256" key="4">
    <source>
        <dbReference type="ARBA" id="ARBA00050776"/>
    </source>
</evidence>
<dbReference type="GO" id="GO:0031071">
    <property type="term" value="F:cysteine desulfurase activity"/>
    <property type="evidence" value="ECO:0007669"/>
    <property type="project" value="UniProtKB-EC"/>
</dbReference>
<dbReference type="InterPro" id="IPR000192">
    <property type="entry name" value="Aminotrans_V_dom"/>
</dbReference>
<evidence type="ECO:0000313" key="8">
    <source>
        <dbReference type="Proteomes" id="UP000034837"/>
    </source>
</evidence>
<dbReference type="InterPro" id="IPR015422">
    <property type="entry name" value="PyrdxlP-dep_Trfase_small"/>
</dbReference>
<dbReference type="InterPro" id="IPR020578">
    <property type="entry name" value="Aminotrans_V_PyrdxlP_BS"/>
</dbReference>
<evidence type="ECO:0000313" key="7">
    <source>
        <dbReference type="EMBL" id="KKS54184.1"/>
    </source>
</evidence>
<comment type="cofactor">
    <cofactor evidence="1 5">
        <name>pyridoxal 5'-phosphate</name>
        <dbReference type="ChEBI" id="CHEBI:597326"/>
    </cofactor>
</comment>
<protein>
    <submittedName>
        <fullName evidence="7">Cysteine desulfurase Csd</fullName>
    </submittedName>
</protein>
<dbReference type="Gene3D" id="3.40.640.10">
    <property type="entry name" value="Type I PLP-dependent aspartate aminotransferase-like (Major domain)"/>
    <property type="match status" value="1"/>
</dbReference>
<evidence type="ECO:0000256" key="5">
    <source>
        <dbReference type="RuleBase" id="RU004504"/>
    </source>
</evidence>
<evidence type="ECO:0000256" key="2">
    <source>
        <dbReference type="ARBA" id="ARBA00010447"/>
    </source>
</evidence>
<dbReference type="PANTHER" id="PTHR43586:SF8">
    <property type="entry name" value="CYSTEINE DESULFURASE 1, CHLOROPLASTIC"/>
    <property type="match status" value="1"/>
</dbReference>
<dbReference type="InterPro" id="IPR015424">
    <property type="entry name" value="PyrdxlP-dep_Trfase"/>
</dbReference>
<evidence type="ECO:0000256" key="3">
    <source>
        <dbReference type="ARBA" id="ARBA00022898"/>
    </source>
</evidence>